<proteinExistence type="predicted"/>
<protein>
    <submittedName>
        <fullName evidence="1">Uncharacterized protein</fullName>
    </submittedName>
</protein>
<reference evidence="1 2" key="1">
    <citation type="submission" date="2020-11" db="EMBL/GenBank/DDBJ databases">
        <title>Complete and Circularized Genome Assembly of a human isolate of Vibrio navarrensis biotype pommerensis with MiSeq and MinION Sequence Data.</title>
        <authorList>
            <person name="Schwartz K."/>
            <person name="Borowiak M."/>
            <person name="Deneke C."/>
            <person name="Balau V."/>
            <person name="Metelmann C."/>
            <person name="Strauch E."/>
        </authorList>
    </citation>
    <scope>NUCLEOTIDE SEQUENCE [LARGE SCALE GENOMIC DNA]</scope>
    <source>
        <strain evidence="1 2">20-VB00237</strain>
    </source>
</reference>
<evidence type="ECO:0000313" key="1">
    <source>
        <dbReference type="EMBL" id="QPL52442.1"/>
    </source>
</evidence>
<dbReference type="AlphaFoldDB" id="A0AAJ4I945"/>
<organism evidence="1 2">
    <name type="scientific">Vibrio navarrensis</name>
    <dbReference type="NCBI Taxonomy" id="29495"/>
    <lineage>
        <taxon>Bacteria</taxon>
        <taxon>Pseudomonadati</taxon>
        <taxon>Pseudomonadota</taxon>
        <taxon>Gammaproteobacteria</taxon>
        <taxon>Vibrionales</taxon>
        <taxon>Vibrionaceae</taxon>
        <taxon>Vibrio</taxon>
    </lineage>
</organism>
<dbReference type="Proteomes" id="UP000594435">
    <property type="component" value="Chromosome 1"/>
</dbReference>
<gene>
    <name evidence="1" type="ORF">I3X05_10465</name>
</gene>
<name>A0AAJ4I945_9VIBR</name>
<dbReference type="RefSeq" id="WP_193157891.1">
    <property type="nucleotide sequence ID" value="NZ_CP065217.1"/>
</dbReference>
<accession>A0AAJ4I945</accession>
<sequence length="80" mass="8859">MKKHISFIAYGPVSIDPRDGETEATAKIEDVLGNFTAEEIAEHVNTEELLSEIGKDKVIEWLLTQMGTDELISLLMLKAA</sequence>
<dbReference type="EMBL" id="CP065217">
    <property type="protein sequence ID" value="QPL52442.1"/>
    <property type="molecule type" value="Genomic_DNA"/>
</dbReference>
<evidence type="ECO:0000313" key="2">
    <source>
        <dbReference type="Proteomes" id="UP000594435"/>
    </source>
</evidence>